<dbReference type="Pfam" id="PF00361">
    <property type="entry name" value="Proton_antipo_M"/>
    <property type="match status" value="1"/>
</dbReference>
<dbReference type="GO" id="GO:0005886">
    <property type="term" value="C:plasma membrane"/>
    <property type="evidence" value="ECO:0007669"/>
    <property type="project" value="UniProtKB-SubCell"/>
</dbReference>
<evidence type="ECO:0000259" key="9">
    <source>
        <dbReference type="Pfam" id="PF00361"/>
    </source>
</evidence>
<feature type="transmembrane region" description="Helical" evidence="8">
    <location>
        <begin position="232"/>
        <end position="250"/>
    </location>
</feature>
<dbReference type="PANTHER" id="PTHR42682">
    <property type="entry name" value="HYDROGENASE-4 COMPONENT F"/>
    <property type="match status" value="1"/>
</dbReference>
<feature type="transmembrane region" description="Helical" evidence="8">
    <location>
        <begin position="107"/>
        <end position="128"/>
    </location>
</feature>
<feature type="transmembrane region" description="Helical" evidence="8">
    <location>
        <begin position="60"/>
        <end position="80"/>
    </location>
</feature>
<evidence type="ECO:0000256" key="8">
    <source>
        <dbReference type="SAM" id="Phobius"/>
    </source>
</evidence>
<protein>
    <submittedName>
        <fullName evidence="10">Proton-conducting membrane transporter</fullName>
    </submittedName>
</protein>
<comment type="subcellular location">
    <subcellularLocation>
        <location evidence="1">Cell membrane</location>
        <topology evidence="1">Multi-pass membrane protein</topology>
    </subcellularLocation>
    <subcellularLocation>
        <location evidence="7">Membrane</location>
        <topology evidence="7">Multi-pass membrane protein</topology>
    </subcellularLocation>
</comment>
<evidence type="ECO:0000256" key="3">
    <source>
        <dbReference type="ARBA" id="ARBA00022692"/>
    </source>
</evidence>
<accession>A0A9D1H576</accession>
<evidence type="ECO:0000256" key="1">
    <source>
        <dbReference type="ARBA" id="ARBA00004651"/>
    </source>
</evidence>
<reference evidence="10" key="2">
    <citation type="journal article" date="2021" name="PeerJ">
        <title>Extensive microbial diversity within the chicken gut microbiome revealed by metagenomics and culture.</title>
        <authorList>
            <person name="Gilroy R."/>
            <person name="Ravi A."/>
            <person name="Getino M."/>
            <person name="Pursley I."/>
            <person name="Horton D.L."/>
            <person name="Alikhan N.F."/>
            <person name="Baker D."/>
            <person name="Gharbi K."/>
            <person name="Hall N."/>
            <person name="Watson M."/>
            <person name="Adriaenssens E.M."/>
            <person name="Foster-Nyarko E."/>
            <person name="Jarju S."/>
            <person name="Secka A."/>
            <person name="Antonio M."/>
            <person name="Oren A."/>
            <person name="Chaudhuri R.R."/>
            <person name="La Ragione R."/>
            <person name="Hildebrand F."/>
            <person name="Pallen M.J."/>
        </authorList>
    </citation>
    <scope>NUCLEOTIDE SEQUENCE</scope>
    <source>
        <strain evidence="10">ChiBcec7-5410</strain>
    </source>
</reference>
<organism evidence="10 11">
    <name type="scientific">Candidatus Faecivivens stercoripullorum</name>
    <dbReference type="NCBI Taxonomy" id="2840805"/>
    <lineage>
        <taxon>Bacteria</taxon>
        <taxon>Bacillati</taxon>
        <taxon>Bacillota</taxon>
        <taxon>Clostridia</taxon>
        <taxon>Eubacteriales</taxon>
        <taxon>Oscillospiraceae</taxon>
        <taxon>Oscillospiraceae incertae sedis</taxon>
        <taxon>Candidatus Faecivivens</taxon>
    </lineage>
</organism>
<keyword evidence="2" id="KW-1003">Cell membrane</keyword>
<dbReference type="EMBL" id="DVLW01000083">
    <property type="protein sequence ID" value="HIT94130.1"/>
    <property type="molecule type" value="Genomic_DNA"/>
</dbReference>
<sequence length="387" mass="41683">MGQTRFFAFYTATFGVTLGIAFSANLMTMYLFYELLTLITTPLVCHEMDKKSIHVAMKYLCYNIGGATLAFIGLCFISILGGTTEFVYGGVLDAQALSNNLTLVRGVYIVTFIGFGVKSALFPFQNWLPAASIAPTPVTALLHAVAVVNAGAFAIIRVTYYNFGTEMLRGSWAQWIPMALCIITIVYGSARAVKEPHFKRRLAFSTVSNLSYILLGASLMSPAGLTCSLTHMVFHGIIKINAFFCAGAVMTVAKRNYVSEMAGIGRKMPITMAAFTVSACALVGIPPFNGFVSKWKLVSAGVTDGSVMGMIGGIAIFVSAMLTVVYMFSIVIKAFFPGKEEVLCDSGKDPGWMETMPMMVFCVLMLLTGLFPQMLIDGLASVATGLC</sequence>
<evidence type="ECO:0000256" key="5">
    <source>
        <dbReference type="ARBA" id="ARBA00023002"/>
    </source>
</evidence>
<keyword evidence="4 8" id="KW-1133">Transmembrane helix</keyword>
<reference evidence="10" key="1">
    <citation type="submission" date="2020-10" db="EMBL/GenBank/DDBJ databases">
        <authorList>
            <person name="Gilroy R."/>
        </authorList>
    </citation>
    <scope>NUCLEOTIDE SEQUENCE</scope>
    <source>
        <strain evidence="10">ChiBcec7-5410</strain>
    </source>
</reference>
<feature type="transmembrane region" description="Helical" evidence="8">
    <location>
        <begin position="270"/>
        <end position="288"/>
    </location>
</feature>
<comment type="caution">
    <text evidence="10">The sequence shown here is derived from an EMBL/GenBank/DDBJ whole genome shotgun (WGS) entry which is preliminary data.</text>
</comment>
<feature type="domain" description="NADH:quinone oxidoreductase/Mrp antiporter transmembrane" evidence="9">
    <location>
        <begin position="23"/>
        <end position="311"/>
    </location>
</feature>
<evidence type="ECO:0000256" key="2">
    <source>
        <dbReference type="ARBA" id="ARBA00022475"/>
    </source>
</evidence>
<feature type="transmembrane region" description="Helical" evidence="8">
    <location>
        <begin position="357"/>
        <end position="376"/>
    </location>
</feature>
<dbReference type="AlphaFoldDB" id="A0A9D1H576"/>
<gene>
    <name evidence="10" type="ORF">IAC43_02990</name>
</gene>
<feature type="transmembrane region" description="Helical" evidence="8">
    <location>
        <begin position="172"/>
        <end position="190"/>
    </location>
</feature>
<feature type="transmembrane region" description="Helical" evidence="8">
    <location>
        <begin position="30"/>
        <end position="48"/>
    </location>
</feature>
<evidence type="ECO:0000313" key="10">
    <source>
        <dbReference type="EMBL" id="HIT94130.1"/>
    </source>
</evidence>
<dbReference type="PRINTS" id="PR01434">
    <property type="entry name" value="NADHDHGNASE5"/>
</dbReference>
<evidence type="ECO:0000256" key="6">
    <source>
        <dbReference type="ARBA" id="ARBA00023136"/>
    </source>
</evidence>
<keyword evidence="5" id="KW-0560">Oxidoreductase</keyword>
<evidence type="ECO:0000256" key="7">
    <source>
        <dbReference type="RuleBase" id="RU000320"/>
    </source>
</evidence>
<keyword evidence="6 8" id="KW-0472">Membrane</keyword>
<evidence type="ECO:0000256" key="4">
    <source>
        <dbReference type="ARBA" id="ARBA00022989"/>
    </source>
</evidence>
<feature type="transmembrane region" description="Helical" evidence="8">
    <location>
        <begin position="308"/>
        <end position="336"/>
    </location>
</feature>
<dbReference type="Proteomes" id="UP000824160">
    <property type="component" value="Unassembled WGS sequence"/>
</dbReference>
<evidence type="ECO:0000313" key="11">
    <source>
        <dbReference type="Proteomes" id="UP000824160"/>
    </source>
</evidence>
<dbReference type="InterPro" id="IPR001750">
    <property type="entry name" value="ND/Mrp_TM"/>
</dbReference>
<name>A0A9D1H576_9FIRM</name>
<feature type="transmembrane region" description="Helical" evidence="8">
    <location>
        <begin position="140"/>
        <end position="160"/>
    </location>
</feature>
<feature type="transmembrane region" description="Helical" evidence="8">
    <location>
        <begin position="202"/>
        <end position="220"/>
    </location>
</feature>
<proteinExistence type="predicted"/>
<dbReference type="InterPro" id="IPR052175">
    <property type="entry name" value="ComplexI-like_HydComp"/>
</dbReference>
<keyword evidence="3 7" id="KW-0812">Transmembrane</keyword>
<dbReference type="PANTHER" id="PTHR42682:SF4">
    <property type="entry name" value="NADH-UBIQUINONE_PLASTOQUINONE"/>
    <property type="match status" value="1"/>
</dbReference>
<dbReference type="GO" id="GO:0016491">
    <property type="term" value="F:oxidoreductase activity"/>
    <property type="evidence" value="ECO:0007669"/>
    <property type="project" value="UniProtKB-KW"/>
</dbReference>
<feature type="transmembrane region" description="Helical" evidence="8">
    <location>
        <begin position="7"/>
        <end position="24"/>
    </location>
</feature>